<dbReference type="EMBL" id="LSFN01000005">
    <property type="protein sequence ID" value="OAB76566.1"/>
    <property type="molecule type" value="Genomic_DNA"/>
</dbReference>
<evidence type="ECO:0000259" key="7">
    <source>
        <dbReference type="Pfam" id="PF07683"/>
    </source>
</evidence>
<dbReference type="InterPro" id="IPR027417">
    <property type="entry name" value="P-loop_NTPase"/>
</dbReference>
<dbReference type="InterPro" id="IPR036627">
    <property type="entry name" value="CobW-likC_sf"/>
</dbReference>
<dbReference type="Pfam" id="PF07683">
    <property type="entry name" value="CobW_C"/>
    <property type="match status" value="1"/>
</dbReference>
<dbReference type="Gene3D" id="3.40.50.300">
    <property type="entry name" value="P-loop containing nucleotide triphosphate hydrolases"/>
    <property type="match status" value="1"/>
</dbReference>
<proteinExistence type="inferred from homology"/>
<evidence type="ECO:0000256" key="1">
    <source>
        <dbReference type="ARBA" id="ARBA00022741"/>
    </source>
</evidence>
<dbReference type="PANTHER" id="PTHR13748">
    <property type="entry name" value="COBW-RELATED"/>
    <property type="match status" value="1"/>
</dbReference>
<keyword evidence="9" id="KW-1185">Reference proteome</keyword>
<evidence type="ECO:0000256" key="4">
    <source>
        <dbReference type="ARBA" id="ARBA00034320"/>
    </source>
</evidence>
<accession>A0A167FHH8</accession>
<dbReference type="Pfam" id="PF02492">
    <property type="entry name" value="cobW"/>
    <property type="match status" value="1"/>
</dbReference>
<dbReference type="GO" id="GO:0005737">
    <property type="term" value="C:cytoplasm"/>
    <property type="evidence" value="ECO:0007669"/>
    <property type="project" value="TreeGrafter"/>
</dbReference>
<evidence type="ECO:0000313" key="9">
    <source>
        <dbReference type="Proteomes" id="UP000077134"/>
    </source>
</evidence>
<dbReference type="InterPro" id="IPR011629">
    <property type="entry name" value="CobW-like_C"/>
</dbReference>
<reference evidence="8 9" key="1">
    <citation type="submission" date="2016-02" db="EMBL/GenBank/DDBJ databases">
        <title>Paenibacillus sp. LPB0068, isolated from Crassostrea gigas.</title>
        <authorList>
            <person name="Shin S.-K."/>
            <person name="Yi H."/>
        </authorList>
    </citation>
    <scope>NUCLEOTIDE SEQUENCE [LARGE SCALE GENOMIC DNA]</scope>
    <source>
        <strain evidence="8 9">LPB0068</strain>
    </source>
</reference>
<dbReference type="SUPFAM" id="SSF52540">
    <property type="entry name" value="P-loop containing nucleoside triphosphate hydrolases"/>
    <property type="match status" value="1"/>
</dbReference>
<dbReference type="RefSeq" id="WP_068655393.1">
    <property type="nucleotide sequence ID" value="NZ_CP017770.1"/>
</dbReference>
<feature type="domain" description="CobW/HypB/UreG nucleotide-binding" evidence="6">
    <location>
        <begin position="4"/>
        <end position="186"/>
    </location>
</feature>
<organism evidence="8 9">
    <name type="scientific">Paenibacillus crassostreae</name>
    <dbReference type="NCBI Taxonomy" id="1763538"/>
    <lineage>
        <taxon>Bacteria</taxon>
        <taxon>Bacillati</taxon>
        <taxon>Bacillota</taxon>
        <taxon>Bacilli</taxon>
        <taxon>Bacillales</taxon>
        <taxon>Paenibacillaceae</taxon>
        <taxon>Paenibacillus</taxon>
    </lineage>
</organism>
<keyword evidence="3" id="KW-0143">Chaperone</keyword>
<dbReference type="InterPro" id="IPR003495">
    <property type="entry name" value="CobW/HypB/UreG_nucleotide-bd"/>
</dbReference>
<dbReference type="InterPro" id="IPR051316">
    <property type="entry name" value="Zinc-reg_GTPase_activator"/>
</dbReference>
<gene>
    <name evidence="8" type="ORF">PNBC_03960</name>
</gene>
<evidence type="ECO:0000256" key="2">
    <source>
        <dbReference type="ARBA" id="ARBA00022801"/>
    </source>
</evidence>
<feature type="domain" description="CobW C-terminal" evidence="7">
    <location>
        <begin position="256"/>
        <end position="333"/>
    </location>
</feature>
<keyword evidence="1" id="KW-0547">Nucleotide-binding</keyword>
<dbReference type="GO" id="GO:0016787">
    <property type="term" value="F:hydrolase activity"/>
    <property type="evidence" value="ECO:0007669"/>
    <property type="project" value="UniProtKB-KW"/>
</dbReference>
<dbReference type="KEGG" id="pcx:LPB68_20780"/>
<evidence type="ECO:0000259" key="6">
    <source>
        <dbReference type="Pfam" id="PF02492"/>
    </source>
</evidence>
<keyword evidence="2" id="KW-0378">Hydrolase</keyword>
<evidence type="ECO:0008006" key="10">
    <source>
        <dbReference type="Google" id="ProtNLM"/>
    </source>
</evidence>
<comment type="similarity">
    <text evidence="4">Belongs to the SIMIBI class G3E GTPase family. ZNG1 subfamily.</text>
</comment>
<dbReference type="SUPFAM" id="SSF90002">
    <property type="entry name" value="Hypothetical protein YjiA, C-terminal domain"/>
    <property type="match status" value="1"/>
</dbReference>
<comment type="caution">
    <text evidence="8">The sequence shown here is derived from an EMBL/GenBank/DDBJ whole genome shotgun (WGS) entry which is preliminary data.</text>
</comment>
<evidence type="ECO:0000256" key="3">
    <source>
        <dbReference type="ARBA" id="ARBA00023186"/>
    </source>
</evidence>
<evidence type="ECO:0000256" key="5">
    <source>
        <dbReference type="ARBA" id="ARBA00049117"/>
    </source>
</evidence>
<dbReference type="PANTHER" id="PTHR13748:SF62">
    <property type="entry name" value="COBW DOMAIN-CONTAINING PROTEIN"/>
    <property type="match status" value="1"/>
</dbReference>
<dbReference type="Gene3D" id="3.30.1220.10">
    <property type="entry name" value="CobW-like, C-terminal domain"/>
    <property type="match status" value="1"/>
</dbReference>
<sequence length="335" mass="37897">MRIPVIVISGFLGSGKTTYLLHLLKEIRSRYLQPGILMNELGKSDVDGIILDEHSGETMEKLLDGCVCCSKKSELISSLTTLLKSKPDVILIELTGVANPEEIADAITEPGLIQHMSLKQIVTVLDAENVLDYNSVFSSDKQLVQTLRRQIEVADQIIVNKTDLVKESHLRKVKNMIMKHNENALITFATHSRVDHTSILSGIVKSTGEQKVNIQRFRMINPASLSQAKSTVSRVNDSHAEEYRSFARVQSLTLPIESRTAVTQENIERFLQRWKDKLLRAKGYMYLSNQNKTLLMQHAGKRTYWEETSYLGDAYIVIIGIELDIDRILSDWKSI</sequence>
<dbReference type="CDD" id="cd03112">
    <property type="entry name" value="CobW-like"/>
    <property type="match status" value="1"/>
</dbReference>
<evidence type="ECO:0000313" key="8">
    <source>
        <dbReference type="EMBL" id="OAB76566.1"/>
    </source>
</evidence>
<dbReference type="AlphaFoldDB" id="A0A167FHH8"/>
<comment type="catalytic activity">
    <reaction evidence="5">
        <text>GTP + H2O = GDP + phosphate + H(+)</text>
        <dbReference type="Rhea" id="RHEA:19669"/>
        <dbReference type="ChEBI" id="CHEBI:15377"/>
        <dbReference type="ChEBI" id="CHEBI:15378"/>
        <dbReference type="ChEBI" id="CHEBI:37565"/>
        <dbReference type="ChEBI" id="CHEBI:43474"/>
        <dbReference type="ChEBI" id="CHEBI:58189"/>
    </reaction>
    <physiologicalReaction direction="left-to-right" evidence="5">
        <dbReference type="Rhea" id="RHEA:19670"/>
    </physiologicalReaction>
</comment>
<dbReference type="OrthoDB" id="9808822at2"/>
<dbReference type="Proteomes" id="UP000077134">
    <property type="component" value="Unassembled WGS sequence"/>
</dbReference>
<protein>
    <recommendedName>
        <fullName evidence="10">CobW C-terminal domain-containing protein</fullName>
    </recommendedName>
</protein>
<name>A0A167FHH8_9BACL</name>
<dbReference type="GO" id="GO:0000166">
    <property type="term" value="F:nucleotide binding"/>
    <property type="evidence" value="ECO:0007669"/>
    <property type="project" value="UniProtKB-KW"/>
</dbReference>
<dbReference type="STRING" id="1763538.LPB68_20780"/>